<dbReference type="Gene3D" id="3.10.50.30">
    <property type="entry name" value="Transcription elongation factor, GreA/GreB, C-terminal domain"/>
    <property type="match status" value="1"/>
</dbReference>
<evidence type="ECO:0008006" key="3">
    <source>
        <dbReference type="Google" id="ProtNLM"/>
    </source>
</evidence>
<evidence type="ECO:0000313" key="1">
    <source>
        <dbReference type="EMBL" id="MZQ91258.1"/>
    </source>
</evidence>
<evidence type="ECO:0000313" key="2">
    <source>
        <dbReference type="Proteomes" id="UP000477083"/>
    </source>
</evidence>
<gene>
    <name evidence="1" type="ORF">GS660_19410</name>
</gene>
<dbReference type="EMBL" id="WWNR01000021">
    <property type="protein sequence ID" value="MZQ91258.1"/>
    <property type="molecule type" value="Genomic_DNA"/>
</dbReference>
<dbReference type="AlphaFoldDB" id="A0A6L8VLM2"/>
<name>A0A6L8VLM2_9RHOB</name>
<protein>
    <recommendedName>
        <fullName evidence="3">Transcription elongation factor GreA/GreB C-terminal domain-containing protein</fullName>
    </recommendedName>
</protein>
<comment type="caution">
    <text evidence="1">The sequence shown here is derived from an EMBL/GenBank/DDBJ whole genome shotgun (WGS) entry which is preliminary data.</text>
</comment>
<dbReference type="OrthoDB" id="7870663at2"/>
<proteinExistence type="predicted"/>
<dbReference type="RefSeq" id="WP_161348640.1">
    <property type="nucleotide sequence ID" value="NZ_BMGW01000021.1"/>
</dbReference>
<dbReference type="Proteomes" id="UP000477083">
    <property type="component" value="Unassembled WGS sequence"/>
</dbReference>
<sequence length="133" mass="15220">MLSREDYWQLNDHKLRCEELGGPRFIRLARLIREALLDATITETEELAADVVTGRVHVTFRVDRRPPETRLLYHWDYPDYARRPLSVGSFLGVTLMGMAVGQRRRVVDGDGNTREVQVLGVHPPSSFGAQFLD</sequence>
<keyword evidence="2" id="KW-1185">Reference proteome</keyword>
<dbReference type="InterPro" id="IPR036953">
    <property type="entry name" value="GreA/GreB_C_sf"/>
</dbReference>
<accession>A0A6L8VLM2</accession>
<dbReference type="GO" id="GO:0032784">
    <property type="term" value="P:regulation of DNA-templated transcription elongation"/>
    <property type="evidence" value="ECO:0007669"/>
    <property type="project" value="InterPro"/>
</dbReference>
<dbReference type="GO" id="GO:0003677">
    <property type="term" value="F:DNA binding"/>
    <property type="evidence" value="ECO:0007669"/>
    <property type="project" value="InterPro"/>
</dbReference>
<organism evidence="1 2">
    <name type="scientific">Frigidibacter albus</name>
    <dbReference type="NCBI Taxonomy" id="1465486"/>
    <lineage>
        <taxon>Bacteria</taxon>
        <taxon>Pseudomonadati</taxon>
        <taxon>Pseudomonadota</taxon>
        <taxon>Alphaproteobacteria</taxon>
        <taxon>Rhodobacterales</taxon>
        <taxon>Paracoccaceae</taxon>
        <taxon>Frigidibacter</taxon>
    </lineage>
</organism>
<reference evidence="1 2" key="1">
    <citation type="submission" date="2020-01" db="EMBL/GenBank/DDBJ databases">
        <title>Frigidibacter albus SP32T (=CGMCC 1.13995T).</title>
        <authorList>
            <person name="Liao X."/>
        </authorList>
    </citation>
    <scope>NUCLEOTIDE SEQUENCE [LARGE SCALE GENOMIC DNA]</scope>
    <source>
        <strain evidence="1 2">SP32</strain>
    </source>
</reference>